<dbReference type="InterPro" id="IPR000467">
    <property type="entry name" value="G_patch_dom"/>
</dbReference>
<dbReference type="PANTHER" id="PTHR20923">
    <property type="entry name" value="BAT4 PROTEIN-RELATED"/>
    <property type="match status" value="1"/>
</dbReference>
<evidence type="ECO:0000313" key="4">
    <source>
        <dbReference type="EMBL" id="KAK8747868.1"/>
    </source>
</evidence>
<keyword evidence="5" id="KW-1185">Reference proteome</keyword>
<dbReference type="Proteomes" id="UP001445076">
    <property type="component" value="Unassembled WGS sequence"/>
</dbReference>
<name>A0AAW0XTK4_CHEQU</name>
<organism evidence="4 5">
    <name type="scientific">Cherax quadricarinatus</name>
    <name type="common">Australian red claw crayfish</name>
    <dbReference type="NCBI Taxonomy" id="27406"/>
    <lineage>
        <taxon>Eukaryota</taxon>
        <taxon>Metazoa</taxon>
        <taxon>Ecdysozoa</taxon>
        <taxon>Arthropoda</taxon>
        <taxon>Crustacea</taxon>
        <taxon>Multicrustacea</taxon>
        <taxon>Malacostraca</taxon>
        <taxon>Eumalacostraca</taxon>
        <taxon>Eucarida</taxon>
        <taxon>Decapoda</taxon>
        <taxon>Pleocyemata</taxon>
        <taxon>Astacidea</taxon>
        <taxon>Parastacoidea</taxon>
        <taxon>Parastacidae</taxon>
        <taxon>Cherax</taxon>
    </lineage>
</organism>
<feature type="repeat" description="ANK" evidence="1">
    <location>
        <begin position="177"/>
        <end position="209"/>
    </location>
</feature>
<reference evidence="4 5" key="1">
    <citation type="journal article" date="2024" name="BMC Genomics">
        <title>Genome assembly of redclaw crayfish (Cherax quadricarinatus) provides insights into its immune adaptation and hypoxia tolerance.</title>
        <authorList>
            <person name="Liu Z."/>
            <person name="Zheng J."/>
            <person name="Li H."/>
            <person name="Fang K."/>
            <person name="Wang S."/>
            <person name="He J."/>
            <person name="Zhou D."/>
            <person name="Weng S."/>
            <person name="Chi M."/>
            <person name="Gu Z."/>
            <person name="He J."/>
            <person name="Li F."/>
            <person name="Wang M."/>
        </authorList>
    </citation>
    <scope>NUCLEOTIDE SEQUENCE [LARGE SCALE GENOMIC DNA]</scope>
    <source>
        <strain evidence="4">ZL_2023a</strain>
    </source>
</reference>
<dbReference type="InterPro" id="IPR039146">
    <property type="entry name" value="GPANK1"/>
</dbReference>
<proteinExistence type="predicted"/>
<feature type="region of interest" description="Disordered" evidence="2">
    <location>
        <begin position="341"/>
        <end position="364"/>
    </location>
</feature>
<dbReference type="Gene3D" id="1.25.40.20">
    <property type="entry name" value="Ankyrin repeat-containing domain"/>
    <property type="match status" value="1"/>
</dbReference>
<dbReference type="Pfam" id="PF01585">
    <property type="entry name" value="G-patch"/>
    <property type="match status" value="1"/>
</dbReference>
<evidence type="ECO:0000313" key="5">
    <source>
        <dbReference type="Proteomes" id="UP001445076"/>
    </source>
</evidence>
<gene>
    <name evidence="4" type="ORF">OTU49_016195</name>
</gene>
<dbReference type="EMBL" id="JARKIK010000013">
    <property type="protein sequence ID" value="KAK8747868.1"/>
    <property type="molecule type" value="Genomic_DNA"/>
</dbReference>
<feature type="domain" description="G-patch" evidence="3">
    <location>
        <begin position="268"/>
        <end position="314"/>
    </location>
</feature>
<accession>A0AAW0XTK4</accession>
<evidence type="ECO:0000259" key="3">
    <source>
        <dbReference type="PROSITE" id="PS50174"/>
    </source>
</evidence>
<keyword evidence="1" id="KW-0040">ANK repeat</keyword>
<sequence>MDNKDELHPNWKALATAHFRWKVFVQAQPEAPQEQNDKSREKICTSFDGDAAKKFYEKLMDESSMPENSTDEEWSETKNSERDFTSVGDVCNDIVDVAEHKAVGKKRESAQSINKAMKFAQNNDAINLREMLTNGFNVNAKDEYGWSLLMVAACAGAKDTVQVLLDNKARMGVRDRKGNTAIYLATMKGHTNIVNVLIKNSKKMDNNSLLGKEMGTFSPKRKPQIEEFFCDICQRTIKESSPLQHETSIVHQFNLGTGANKTIYGIPPSNKGYQLLVHQGWDTEKGLGPQTSGMKFPVKTVLKRDREGLGSSIKDVARVTHFGPADVAAVKRVCKPGERIERQSTLSKREAKKQKSKDIQKEIDIRRMLNEPDF</sequence>
<dbReference type="PANTHER" id="PTHR20923:SF1">
    <property type="entry name" value="G PATCH DOMAIN AND ANKYRIN REPEAT-CONTAINING PROTEIN 1"/>
    <property type="match status" value="1"/>
</dbReference>
<evidence type="ECO:0000256" key="1">
    <source>
        <dbReference type="PROSITE-ProRule" id="PRU00023"/>
    </source>
</evidence>
<dbReference type="InterPro" id="IPR002110">
    <property type="entry name" value="Ankyrin_rpt"/>
</dbReference>
<dbReference type="PROSITE" id="PS50174">
    <property type="entry name" value="G_PATCH"/>
    <property type="match status" value="1"/>
</dbReference>
<feature type="repeat" description="ANK" evidence="1">
    <location>
        <begin position="144"/>
        <end position="176"/>
    </location>
</feature>
<dbReference type="GO" id="GO:0003676">
    <property type="term" value="F:nucleic acid binding"/>
    <property type="evidence" value="ECO:0007669"/>
    <property type="project" value="InterPro"/>
</dbReference>
<dbReference type="PROSITE" id="PS50088">
    <property type="entry name" value="ANK_REPEAT"/>
    <property type="match status" value="2"/>
</dbReference>
<protein>
    <recommendedName>
        <fullName evidence="3">G-patch domain-containing protein</fullName>
    </recommendedName>
</protein>
<evidence type="ECO:0000256" key="2">
    <source>
        <dbReference type="SAM" id="MobiDB-lite"/>
    </source>
</evidence>
<dbReference type="Pfam" id="PF12796">
    <property type="entry name" value="Ank_2"/>
    <property type="match status" value="1"/>
</dbReference>
<dbReference type="AlphaFoldDB" id="A0AAW0XTK4"/>
<dbReference type="InterPro" id="IPR036770">
    <property type="entry name" value="Ankyrin_rpt-contain_sf"/>
</dbReference>
<dbReference type="SMART" id="SM00443">
    <property type="entry name" value="G_patch"/>
    <property type="match status" value="1"/>
</dbReference>
<dbReference type="SMART" id="SM00248">
    <property type="entry name" value="ANK"/>
    <property type="match status" value="2"/>
</dbReference>
<comment type="caution">
    <text evidence="4">The sequence shown here is derived from an EMBL/GenBank/DDBJ whole genome shotgun (WGS) entry which is preliminary data.</text>
</comment>
<dbReference type="PROSITE" id="PS50297">
    <property type="entry name" value="ANK_REP_REGION"/>
    <property type="match status" value="1"/>
</dbReference>
<dbReference type="SUPFAM" id="SSF48403">
    <property type="entry name" value="Ankyrin repeat"/>
    <property type="match status" value="1"/>
</dbReference>
<feature type="region of interest" description="Disordered" evidence="2">
    <location>
        <begin position="60"/>
        <end position="82"/>
    </location>
</feature>